<protein>
    <recommendedName>
        <fullName evidence="5">DUF4376 domain-containing protein</fullName>
    </recommendedName>
</protein>
<evidence type="ECO:0000313" key="4">
    <source>
        <dbReference type="Proteomes" id="UP000596351"/>
    </source>
</evidence>
<proteinExistence type="predicted"/>
<feature type="region of interest" description="Disordered" evidence="1">
    <location>
        <begin position="1"/>
        <end position="22"/>
    </location>
</feature>
<dbReference type="RefSeq" id="WP_203017329.1">
    <property type="nucleotide sequence ID" value="NZ_CP032405.1"/>
</dbReference>
<evidence type="ECO:0000313" key="2">
    <source>
        <dbReference type="EMBL" id="QRF49993.1"/>
    </source>
</evidence>
<accession>A0ABX7ETF9</accession>
<gene>
    <name evidence="2" type="ORF">D4A92_00300</name>
    <name evidence="3" type="ORF">D4A92_09385</name>
</gene>
<dbReference type="EMBL" id="CP032405">
    <property type="protein sequence ID" value="QRF51630.1"/>
    <property type="molecule type" value="Genomic_DNA"/>
</dbReference>
<evidence type="ECO:0000256" key="1">
    <source>
        <dbReference type="SAM" id="MobiDB-lite"/>
    </source>
</evidence>
<dbReference type="EMBL" id="CP032405">
    <property type="protein sequence ID" value="QRF49993.1"/>
    <property type="molecule type" value="Genomic_DNA"/>
</dbReference>
<reference evidence="3 4" key="1">
    <citation type="submission" date="2018-09" db="EMBL/GenBank/DDBJ databases">
        <title>Rhizobium sp. MAE2-X.</title>
        <authorList>
            <person name="Lee Y."/>
            <person name="Jeon C.O."/>
        </authorList>
    </citation>
    <scope>NUCLEOTIDE SEQUENCE [LARGE SCALE GENOMIC DNA]</scope>
    <source>
        <strain evidence="3 4">MAE2-X</strain>
    </source>
</reference>
<evidence type="ECO:0000313" key="3">
    <source>
        <dbReference type="EMBL" id="QRF51630.1"/>
    </source>
</evidence>
<dbReference type="Proteomes" id="UP000596351">
    <property type="component" value="Chromosome"/>
</dbReference>
<name>A0ABX7ETF9_9HYPH</name>
<keyword evidence="4" id="KW-1185">Reference proteome</keyword>
<organism evidence="3 4">
    <name type="scientific">Rhizobium rosettiformans</name>
    <dbReference type="NCBI Taxonomy" id="1368430"/>
    <lineage>
        <taxon>Bacteria</taxon>
        <taxon>Pseudomonadati</taxon>
        <taxon>Pseudomonadota</taxon>
        <taxon>Alphaproteobacteria</taxon>
        <taxon>Hyphomicrobiales</taxon>
        <taxon>Rhizobiaceae</taxon>
        <taxon>Rhizobium/Agrobacterium group</taxon>
        <taxon>Rhizobium</taxon>
    </lineage>
</organism>
<evidence type="ECO:0008006" key="5">
    <source>
        <dbReference type="Google" id="ProtNLM"/>
    </source>
</evidence>
<sequence>MEAFLAVGHSPTRWPSDSEGEQTDQALQEVLGAYGLTMEPPSLVQVKSLLMAGVDAEAEAHRHRYITPGAGQAMTYARKAEEARLCLSAVDPNPEDYPLLAAEIGITASTLVGVAQVVATANAQWLQIGAAIEAARLSTKQSIVNAETVEAAKAAANAVVWPVN</sequence>